<organism evidence="2 3">
    <name type="scientific">Phaeodactylibacter xiamenensis</name>
    <dbReference type="NCBI Taxonomy" id="1524460"/>
    <lineage>
        <taxon>Bacteria</taxon>
        <taxon>Pseudomonadati</taxon>
        <taxon>Bacteroidota</taxon>
        <taxon>Saprospiria</taxon>
        <taxon>Saprospirales</taxon>
        <taxon>Haliscomenobacteraceae</taxon>
        <taxon>Phaeodactylibacter</taxon>
    </lineage>
</organism>
<dbReference type="Gene3D" id="1.20.120.1870">
    <property type="entry name" value="Fic/DOC protein, Fido domain"/>
    <property type="match status" value="1"/>
</dbReference>
<proteinExistence type="predicted"/>
<dbReference type="Pfam" id="PF02661">
    <property type="entry name" value="Fic"/>
    <property type="match status" value="1"/>
</dbReference>
<comment type="caution">
    <text evidence="2">The sequence shown here is derived from an EMBL/GenBank/DDBJ whole genome shotgun (WGS) entry which is preliminary data.</text>
</comment>
<dbReference type="OrthoDB" id="9802752at2"/>
<dbReference type="InterPro" id="IPR003812">
    <property type="entry name" value="Fido"/>
</dbReference>
<dbReference type="Proteomes" id="UP000029736">
    <property type="component" value="Unassembled WGS sequence"/>
</dbReference>
<dbReference type="InterPro" id="IPR006440">
    <property type="entry name" value="Doc"/>
</dbReference>
<gene>
    <name evidence="2" type="ORF">IX84_31340</name>
</gene>
<sequence>MEYLEREDIILINRMTIDQHGGNFVPPNNLLNENGLEYVIDAVKGEMFGQEIYSKIFEKAAVYMFSIISNHVFQDGNKRTGLGSGLLFMKLNGYKLKEDLSKIEIGDKQVPKSGSGTNEILFNFTMEMASGEISLDESRKWFEENIESFRN</sequence>
<evidence type="ECO:0000313" key="2">
    <source>
        <dbReference type="EMBL" id="KGE84845.1"/>
    </source>
</evidence>
<keyword evidence="3" id="KW-1185">Reference proteome</keyword>
<dbReference type="PANTHER" id="PTHR39426">
    <property type="entry name" value="HOMOLOGY TO DEATH-ON-CURING PROTEIN OF PHAGE P1"/>
    <property type="match status" value="1"/>
</dbReference>
<dbReference type="EMBL" id="JPOS01000108">
    <property type="protein sequence ID" value="KGE84845.1"/>
    <property type="molecule type" value="Genomic_DNA"/>
</dbReference>
<evidence type="ECO:0000259" key="1">
    <source>
        <dbReference type="PROSITE" id="PS51459"/>
    </source>
</evidence>
<protein>
    <recommendedName>
        <fullName evidence="1">Fido domain-containing protein</fullName>
    </recommendedName>
</protein>
<dbReference type="NCBIfam" id="TIGR01550">
    <property type="entry name" value="DOC_P1"/>
    <property type="match status" value="1"/>
</dbReference>
<dbReference type="InterPro" id="IPR053737">
    <property type="entry name" value="Type_II_TA_Toxin"/>
</dbReference>
<name>A0A098RY79_9BACT</name>
<dbReference type="PANTHER" id="PTHR39426:SF1">
    <property type="entry name" value="HOMOLOGY TO DEATH-ON-CURING PROTEIN OF PHAGE P1"/>
    <property type="match status" value="1"/>
</dbReference>
<feature type="domain" description="Fido" evidence="1">
    <location>
        <begin position="4"/>
        <end position="144"/>
    </location>
</feature>
<dbReference type="AlphaFoldDB" id="A0A098RY79"/>
<dbReference type="GO" id="GO:0016301">
    <property type="term" value="F:kinase activity"/>
    <property type="evidence" value="ECO:0007669"/>
    <property type="project" value="InterPro"/>
</dbReference>
<dbReference type="InterPro" id="IPR036597">
    <property type="entry name" value="Fido-like_dom_sf"/>
</dbReference>
<evidence type="ECO:0000313" key="3">
    <source>
        <dbReference type="Proteomes" id="UP000029736"/>
    </source>
</evidence>
<dbReference type="RefSeq" id="WP_044230199.1">
    <property type="nucleotide sequence ID" value="NZ_JPOS01000108.1"/>
</dbReference>
<reference evidence="2 3" key="1">
    <citation type="journal article" date="2014" name="Int. J. Syst. Evol. Microbiol.">
        <title>Phaeodactylibacter xiamenensis gen. nov., sp. nov., a member of the family Saprospiraceae isolated from the marine alga Phaeodactylum tricornutum.</title>
        <authorList>
            <person name="Chen Z.Jr."/>
            <person name="Lei X."/>
            <person name="Lai Q."/>
            <person name="Li Y."/>
            <person name="Zhang B."/>
            <person name="Zhang J."/>
            <person name="Zhang H."/>
            <person name="Yang L."/>
            <person name="Zheng W."/>
            <person name="Tian Y."/>
            <person name="Yu Z."/>
            <person name="Xu H.Jr."/>
            <person name="Zheng T."/>
        </authorList>
    </citation>
    <scope>NUCLEOTIDE SEQUENCE [LARGE SCALE GENOMIC DNA]</scope>
    <source>
        <strain evidence="2 3">KD52</strain>
    </source>
</reference>
<accession>A0A098RY79</accession>
<dbReference type="SUPFAM" id="SSF140931">
    <property type="entry name" value="Fic-like"/>
    <property type="match status" value="1"/>
</dbReference>
<dbReference type="PROSITE" id="PS51459">
    <property type="entry name" value="FIDO"/>
    <property type="match status" value="1"/>
</dbReference>